<organism evidence="15 16">
    <name type="scientific">Populus alba x Populus x berolinensis</name>
    <dbReference type="NCBI Taxonomy" id="444605"/>
    <lineage>
        <taxon>Eukaryota</taxon>
        <taxon>Viridiplantae</taxon>
        <taxon>Streptophyta</taxon>
        <taxon>Embryophyta</taxon>
        <taxon>Tracheophyta</taxon>
        <taxon>Spermatophyta</taxon>
        <taxon>Magnoliopsida</taxon>
        <taxon>eudicotyledons</taxon>
        <taxon>Gunneridae</taxon>
        <taxon>Pentapetalae</taxon>
        <taxon>rosids</taxon>
        <taxon>fabids</taxon>
        <taxon>Malpighiales</taxon>
        <taxon>Salicaceae</taxon>
        <taxon>Saliceae</taxon>
        <taxon>Populus</taxon>
    </lineage>
</organism>
<dbReference type="Pfam" id="PF05911">
    <property type="entry name" value="FPP"/>
    <property type="match status" value="4"/>
</dbReference>
<feature type="compositionally biased region" description="Polar residues" evidence="13">
    <location>
        <begin position="19"/>
        <end position="28"/>
    </location>
</feature>
<evidence type="ECO:0000256" key="3">
    <source>
        <dbReference type="ARBA" id="ARBA00022528"/>
    </source>
</evidence>
<feature type="region of interest" description="Disordered" evidence="13">
    <location>
        <begin position="541"/>
        <end position="561"/>
    </location>
</feature>
<dbReference type="InterPro" id="IPR008587">
    <property type="entry name" value="FPP_plant"/>
</dbReference>
<keyword evidence="6" id="KW-0479">Metal-binding</keyword>
<dbReference type="PROSITE" id="PS00570">
    <property type="entry name" value="RING_HYDROXYL_ALPHA"/>
    <property type="match status" value="1"/>
</dbReference>
<evidence type="ECO:0000256" key="12">
    <source>
        <dbReference type="SAM" id="Coils"/>
    </source>
</evidence>
<keyword evidence="3" id="KW-0150">Chloroplast</keyword>
<comment type="similarity">
    <text evidence="2">Belongs to the FPP family.</text>
</comment>
<keyword evidence="5" id="KW-0001">2Fe-2S</keyword>
<keyword evidence="16" id="KW-1185">Reference proteome</keyword>
<keyword evidence="4" id="KW-0934">Plastid</keyword>
<name>A0AAD6WBV5_9ROSI</name>
<evidence type="ECO:0000256" key="6">
    <source>
        <dbReference type="ARBA" id="ARBA00022723"/>
    </source>
</evidence>
<dbReference type="InterPro" id="IPR017941">
    <property type="entry name" value="Rieske_2Fe-2S"/>
</dbReference>
<keyword evidence="7" id="KW-0809">Transit peptide</keyword>
<comment type="subcellular location">
    <subcellularLocation>
        <location evidence="1">Plastid</location>
        <location evidence="1">Chloroplast</location>
    </subcellularLocation>
</comment>
<dbReference type="GO" id="GO:0009507">
    <property type="term" value="C:chloroplast"/>
    <property type="evidence" value="ECO:0007669"/>
    <property type="project" value="UniProtKB-SubCell"/>
</dbReference>
<feature type="region of interest" description="Disordered" evidence="13">
    <location>
        <begin position="927"/>
        <end position="962"/>
    </location>
</feature>
<dbReference type="EMBL" id="JAQIZT010000002">
    <property type="protein sequence ID" value="KAJ7006622.1"/>
    <property type="molecule type" value="Genomic_DNA"/>
</dbReference>
<dbReference type="SUPFAM" id="SSF55961">
    <property type="entry name" value="Bet v1-like"/>
    <property type="match status" value="1"/>
</dbReference>
<feature type="compositionally biased region" description="Basic and acidic residues" evidence="13">
    <location>
        <begin position="620"/>
        <end position="641"/>
    </location>
</feature>
<dbReference type="SUPFAM" id="SSF50022">
    <property type="entry name" value="ISP domain"/>
    <property type="match status" value="1"/>
</dbReference>
<dbReference type="InterPro" id="IPR036922">
    <property type="entry name" value="Rieske_2Fe-2S_sf"/>
</dbReference>
<dbReference type="Pfam" id="PF00355">
    <property type="entry name" value="Rieske"/>
    <property type="match status" value="1"/>
</dbReference>
<dbReference type="GO" id="GO:0005506">
    <property type="term" value="F:iron ion binding"/>
    <property type="evidence" value="ECO:0007669"/>
    <property type="project" value="InterPro"/>
</dbReference>
<keyword evidence="10" id="KW-0411">Iron-sulfur</keyword>
<dbReference type="Gene3D" id="3.90.380.10">
    <property type="entry name" value="Naphthalene 1,2-dioxygenase Alpha Subunit, Chain A, domain 1"/>
    <property type="match status" value="1"/>
</dbReference>
<gene>
    <name evidence="15" type="ORF">NC653_005853</name>
</gene>
<feature type="compositionally biased region" description="Basic and acidic residues" evidence="13">
    <location>
        <begin position="1"/>
        <end position="18"/>
    </location>
</feature>
<dbReference type="PANTHER" id="PTHR31580">
    <property type="entry name" value="FILAMENT-LIKE PLANT PROTEIN 4"/>
    <property type="match status" value="1"/>
</dbReference>
<evidence type="ECO:0000256" key="7">
    <source>
        <dbReference type="ARBA" id="ARBA00022946"/>
    </source>
</evidence>
<feature type="coiled-coil region" evidence="12">
    <location>
        <begin position="876"/>
        <end position="903"/>
    </location>
</feature>
<feature type="coiled-coil region" evidence="12">
    <location>
        <begin position="392"/>
        <end position="496"/>
    </location>
</feature>
<reference evidence="15" key="1">
    <citation type="journal article" date="2023" name="Mol. Ecol. Resour.">
        <title>Chromosome-level genome assembly of a triploid poplar Populus alba 'Berolinensis'.</title>
        <authorList>
            <person name="Chen S."/>
            <person name="Yu Y."/>
            <person name="Wang X."/>
            <person name="Wang S."/>
            <person name="Zhang T."/>
            <person name="Zhou Y."/>
            <person name="He R."/>
            <person name="Meng N."/>
            <person name="Wang Y."/>
            <person name="Liu W."/>
            <person name="Liu Z."/>
            <person name="Liu J."/>
            <person name="Guo Q."/>
            <person name="Huang H."/>
            <person name="Sederoff R.R."/>
            <person name="Wang G."/>
            <person name="Qu G."/>
            <person name="Chen S."/>
        </authorList>
    </citation>
    <scope>NUCLEOTIDE SEQUENCE</scope>
    <source>
        <strain evidence="15">SC-2020</strain>
    </source>
</reference>
<evidence type="ECO:0000256" key="8">
    <source>
        <dbReference type="ARBA" id="ARBA00023002"/>
    </source>
</evidence>
<evidence type="ECO:0000256" key="9">
    <source>
        <dbReference type="ARBA" id="ARBA00023004"/>
    </source>
</evidence>
<dbReference type="Proteomes" id="UP001164929">
    <property type="component" value="Chromosome 2"/>
</dbReference>
<feature type="compositionally biased region" description="Low complexity" evidence="13">
    <location>
        <begin position="655"/>
        <end position="672"/>
    </location>
</feature>
<feature type="coiled-coil region" evidence="12">
    <location>
        <begin position="103"/>
        <end position="259"/>
    </location>
</feature>
<evidence type="ECO:0000259" key="14">
    <source>
        <dbReference type="PROSITE" id="PS51296"/>
    </source>
</evidence>
<accession>A0AAD6WBV5</accession>
<evidence type="ECO:0000256" key="11">
    <source>
        <dbReference type="ARBA" id="ARBA00023054"/>
    </source>
</evidence>
<dbReference type="PROSITE" id="PS51296">
    <property type="entry name" value="RIESKE"/>
    <property type="match status" value="1"/>
</dbReference>
<feature type="region of interest" description="Disordered" evidence="13">
    <location>
        <begin position="1"/>
        <end position="66"/>
    </location>
</feature>
<evidence type="ECO:0000313" key="16">
    <source>
        <dbReference type="Proteomes" id="UP001164929"/>
    </source>
</evidence>
<dbReference type="InterPro" id="IPR015881">
    <property type="entry name" value="ARHD_Rieske_2Fe_2S"/>
</dbReference>
<evidence type="ECO:0000256" key="5">
    <source>
        <dbReference type="ARBA" id="ARBA00022714"/>
    </source>
</evidence>
<dbReference type="Gene3D" id="2.102.10.10">
    <property type="entry name" value="Rieske [2Fe-2S] iron-sulphur domain"/>
    <property type="match status" value="1"/>
</dbReference>
<protein>
    <recommendedName>
        <fullName evidence="14">Rieske domain-containing protein</fullName>
    </recommendedName>
</protein>
<dbReference type="PANTHER" id="PTHR31580:SF5">
    <property type="entry name" value="FILAMENT-LIKE PLANT PROTEIN 1-RELATED"/>
    <property type="match status" value="1"/>
</dbReference>
<sequence>MEKRKWLWKRKCSERSPGETDSSGSISSHSERFSDDQDPSKASPTDSAQSPEVTSKTITTDEDVNDKMKSLTDKLSAALVNVSAKDDLVKQHVKVAEEAVAGWEKAENEVTALKKQLEVAIQQKAGLEDRVSHLDGALKECVRQLRQAREELEEKIHEAVVQKSLEWESIKSELENQFIELKTKEAAAKSESPAPIVDELCQKLEYLEQENASLKLELLSQSEELEIRTIERDLSTQAAEAASKQHLESIKKVAKLEAECRRLKAAACKPSSVNDHKTSAASSIYVESLPDSQSDSGEKLNAVELDARKVSCSEPYKSDQSCLDSWASTLISELNQFKNEKSINRNLPASSVEIDLMDDFLEMEQLAALSENETGTDNSKAEAVIKQSVDAESSLRAELEVMAKRTAELEEKLQKVEGEKLELEEKLQKVEGEKFELEEKLERIKAEMDGLEMALNESQDRNEASQLQLSEAQHKLAELQEELLLTNESKQQIEFQLVSMEAEARTMSAKVNSIQGEIEKERVMSAEIALKYHELEEELSRKKQEEELQQNVSSSGEPKIKQEDFDVAANKLAECQKTIASLGNQLKSLATLKDFLIDTASIPEFSAGGSATPKGNGEPWKLHSNETFSPKRDSGSLRIDSENSGPAENINEGDSPPSVSSSTSSAVSSNHVSSEKNRNGFAKFFSRKWDTARNLATVLVGNYKNKKTMESTFLHVANHGRPAEIARSTNLLSTKKTDFPLSLSLSLGFVCKVTNAMTAFATAAALSLPNSLFRSSKLNCKKGVRGGFGVFAVLGEEGGLLDKKSTWGPLFDVEDPRSKMPKFKGKFLDFYQALEVARYDIQYCDWRARQDLLTIMILHEKVVEVLNPLARDYKSIGTMKKELAELQDELAQAHRQVHISEARVATALDKLAYMEELVNDRLLQDRNQAEPDQESPSPSTSTQSLDTVKRKSPRKNLNVSGPVQPYHPRLKNFWYPVAFSTDLKDDTMVPIDCFEESWVLFRGKDGKPGCVRNTCAHRACPLHLGSVNDGRIQCPYHGWEYSTDGKCEKMPSTRLLDVKLKSLPCFEQEGMIWIWPGSDPPAASLPSLQPPPGFQVHAEIVMELPVEHGLLLDNLLDLAHAPFTHTSTFAKGWTVPSLVKFLTPASGLQGYWDPYPIDMEFRPPCMVLSTIGISKPGKLEGQSTRECTTHLHQLHVCLPSSRQKTRLLYRMSLDFAAVLKHIPFMHYLWRHFAEQVLNEDLRLVLGQQERMINGANVWNWPVSYDKLGVRYRLWRDAVERGAKQLPFEKSTQ</sequence>
<feature type="compositionally biased region" description="Basic and acidic residues" evidence="13">
    <location>
        <begin position="29"/>
        <end position="39"/>
    </location>
</feature>
<dbReference type="InterPro" id="IPR013626">
    <property type="entry name" value="PaO"/>
</dbReference>
<evidence type="ECO:0000313" key="15">
    <source>
        <dbReference type="EMBL" id="KAJ7006622.1"/>
    </source>
</evidence>
<feature type="domain" description="Rieske" evidence="14">
    <location>
        <begin position="974"/>
        <end position="1074"/>
    </location>
</feature>
<evidence type="ECO:0000256" key="10">
    <source>
        <dbReference type="ARBA" id="ARBA00023014"/>
    </source>
</evidence>
<feature type="compositionally biased region" description="Low complexity" evidence="13">
    <location>
        <begin position="934"/>
        <end position="946"/>
    </location>
</feature>
<keyword evidence="11 12" id="KW-0175">Coiled coil</keyword>
<dbReference type="GO" id="GO:0051537">
    <property type="term" value="F:2 iron, 2 sulfur cluster binding"/>
    <property type="evidence" value="ECO:0007669"/>
    <property type="project" value="UniProtKB-KW"/>
</dbReference>
<evidence type="ECO:0000256" key="1">
    <source>
        <dbReference type="ARBA" id="ARBA00004229"/>
    </source>
</evidence>
<evidence type="ECO:0000256" key="2">
    <source>
        <dbReference type="ARBA" id="ARBA00005921"/>
    </source>
</evidence>
<dbReference type="CDD" id="cd04337">
    <property type="entry name" value="Rieske_RO_Alpha_Cao"/>
    <property type="match status" value="1"/>
</dbReference>
<feature type="region of interest" description="Disordered" evidence="13">
    <location>
        <begin position="604"/>
        <end position="673"/>
    </location>
</feature>
<comment type="caution">
    <text evidence="15">The sequence shown here is derived from an EMBL/GenBank/DDBJ whole genome shotgun (WGS) entry which is preliminary data.</text>
</comment>
<keyword evidence="8" id="KW-0560">Oxidoreductase</keyword>
<keyword evidence="9" id="KW-0408">Iron</keyword>
<feature type="compositionally biased region" description="Polar residues" evidence="13">
    <location>
        <begin position="40"/>
        <end position="58"/>
    </location>
</feature>
<proteinExistence type="inferred from homology"/>
<evidence type="ECO:0000256" key="4">
    <source>
        <dbReference type="ARBA" id="ARBA00022640"/>
    </source>
</evidence>
<dbReference type="Pfam" id="PF08417">
    <property type="entry name" value="PaO"/>
    <property type="match status" value="1"/>
</dbReference>
<evidence type="ECO:0000256" key="13">
    <source>
        <dbReference type="SAM" id="MobiDB-lite"/>
    </source>
</evidence>
<dbReference type="GO" id="GO:0010277">
    <property type="term" value="F:chlorophyllide a oxygenase activity"/>
    <property type="evidence" value="ECO:0007669"/>
    <property type="project" value="InterPro"/>
</dbReference>